<gene>
    <name evidence="1" type="ORF">DFH08DRAFT_807156</name>
</gene>
<organism evidence="1 2">
    <name type="scientific">Mycena albidolilacea</name>
    <dbReference type="NCBI Taxonomy" id="1033008"/>
    <lineage>
        <taxon>Eukaryota</taxon>
        <taxon>Fungi</taxon>
        <taxon>Dikarya</taxon>
        <taxon>Basidiomycota</taxon>
        <taxon>Agaricomycotina</taxon>
        <taxon>Agaricomycetes</taxon>
        <taxon>Agaricomycetidae</taxon>
        <taxon>Agaricales</taxon>
        <taxon>Marasmiineae</taxon>
        <taxon>Mycenaceae</taxon>
        <taxon>Mycena</taxon>
    </lineage>
</organism>
<accession>A0AAD7ESY4</accession>
<dbReference type="EMBL" id="JARIHO010000015">
    <property type="protein sequence ID" value="KAJ7349812.1"/>
    <property type="molecule type" value="Genomic_DNA"/>
</dbReference>
<proteinExistence type="predicted"/>
<protein>
    <submittedName>
        <fullName evidence="1">Uncharacterized protein</fullName>
    </submittedName>
</protein>
<sequence>MPAVSENGFFRYLGSDRLRLSRVHPRSLLVVCSDSDSDDVIKSSLQRLTLVPWTGLRSEARVCRKAQPLGNKLNADARKSDVCADLPCDAVFRIDLNQPLSMLRGILIHVGLYVSHLKFSTERTCLLTIGPSQQGNLEPSRADHQNAWLRDVPVIVIRGPAAFAEEFLLREPYEERPPPLPEYRGVEWPNLRPAYWGMAPLTRSTSTRAVEE</sequence>
<evidence type="ECO:0000313" key="2">
    <source>
        <dbReference type="Proteomes" id="UP001218218"/>
    </source>
</evidence>
<comment type="caution">
    <text evidence="1">The sequence shown here is derived from an EMBL/GenBank/DDBJ whole genome shotgun (WGS) entry which is preliminary data.</text>
</comment>
<reference evidence="1" key="1">
    <citation type="submission" date="2023-03" db="EMBL/GenBank/DDBJ databases">
        <title>Massive genome expansion in bonnet fungi (Mycena s.s.) driven by repeated elements and novel gene families across ecological guilds.</title>
        <authorList>
            <consortium name="Lawrence Berkeley National Laboratory"/>
            <person name="Harder C.B."/>
            <person name="Miyauchi S."/>
            <person name="Viragh M."/>
            <person name="Kuo A."/>
            <person name="Thoen E."/>
            <person name="Andreopoulos B."/>
            <person name="Lu D."/>
            <person name="Skrede I."/>
            <person name="Drula E."/>
            <person name="Henrissat B."/>
            <person name="Morin E."/>
            <person name="Kohler A."/>
            <person name="Barry K."/>
            <person name="LaButti K."/>
            <person name="Morin E."/>
            <person name="Salamov A."/>
            <person name="Lipzen A."/>
            <person name="Mereny Z."/>
            <person name="Hegedus B."/>
            <person name="Baldrian P."/>
            <person name="Stursova M."/>
            <person name="Weitz H."/>
            <person name="Taylor A."/>
            <person name="Grigoriev I.V."/>
            <person name="Nagy L.G."/>
            <person name="Martin F."/>
            <person name="Kauserud H."/>
        </authorList>
    </citation>
    <scope>NUCLEOTIDE SEQUENCE</scope>
    <source>
        <strain evidence="1">CBHHK002</strain>
    </source>
</reference>
<dbReference type="AlphaFoldDB" id="A0AAD7ESY4"/>
<name>A0AAD7ESY4_9AGAR</name>
<keyword evidence="2" id="KW-1185">Reference proteome</keyword>
<evidence type="ECO:0000313" key="1">
    <source>
        <dbReference type="EMBL" id="KAJ7349812.1"/>
    </source>
</evidence>
<dbReference type="Proteomes" id="UP001218218">
    <property type="component" value="Unassembled WGS sequence"/>
</dbReference>